<proteinExistence type="predicted"/>
<reference evidence="1 2" key="1">
    <citation type="submission" date="2016-10" db="EMBL/GenBank/DDBJ databases">
        <title>Complete Genome Sequence of Flavobacterium sp. PK15.</title>
        <authorList>
            <person name="Ekwe A."/>
            <person name="Kim S.B."/>
        </authorList>
    </citation>
    <scope>NUCLEOTIDE SEQUENCE [LARGE SCALE GENOMIC DNA]</scope>
    <source>
        <strain evidence="1 2">PK15</strain>
    </source>
</reference>
<sequence>MDFLEYLQTEFIGHSEHLGFGLHISLPKNEIAMPISFQISFGKIAINCFSAFNPSFVGLIIPILGTTRRI</sequence>
<organism evidence="1 2">
    <name type="scientific">Flavobacterium commune</name>
    <dbReference type="NCBI Taxonomy" id="1306519"/>
    <lineage>
        <taxon>Bacteria</taxon>
        <taxon>Pseudomonadati</taxon>
        <taxon>Bacteroidota</taxon>
        <taxon>Flavobacteriia</taxon>
        <taxon>Flavobacteriales</taxon>
        <taxon>Flavobacteriaceae</taxon>
        <taxon>Flavobacterium</taxon>
    </lineage>
</organism>
<dbReference type="Proteomes" id="UP000178198">
    <property type="component" value="Chromosome"/>
</dbReference>
<evidence type="ECO:0000313" key="1">
    <source>
        <dbReference type="EMBL" id="AOZ98380.1"/>
    </source>
</evidence>
<gene>
    <name evidence="1" type="ORF">BIW12_02415</name>
</gene>
<dbReference type="EMBL" id="CP017774">
    <property type="protein sequence ID" value="AOZ98380.1"/>
    <property type="molecule type" value="Genomic_DNA"/>
</dbReference>
<evidence type="ECO:0000313" key="2">
    <source>
        <dbReference type="Proteomes" id="UP000178198"/>
    </source>
</evidence>
<name>A0A1D9P744_9FLAO</name>
<accession>A0A1D9P744</accession>
<keyword evidence="2" id="KW-1185">Reference proteome</keyword>
<protein>
    <submittedName>
        <fullName evidence="1">Uncharacterized protein</fullName>
    </submittedName>
</protein>
<dbReference type="KEGG" id="fcm:BIW12_02415"/>
<dbReference type="AlphaFoldDB" id="A0A1D9P744"/>